<evidence type="ECO:0000313" key="11">
    <source>
        <dbReference type="Proteomes" id="UP000279271"/>
    </source>
</evidence>
<dbReference type="InterPro" id="IPR012340">
    <property type="entry name" value="NA-bd_OB-fold"/>
</dbReference>
<dbReference type="Pfam" id="PF13499">
    <property type="entry name" value="EF-hand_7"/>
    <property type="match status" value="1"/>
</dbReference>
<dbReference type="HAMAP" id="MF_00044">
    <property type="entry name" value="Asp_tRNA_synth_type1"/>
    <property type="match status" value="1"/>
</dbReference>
<keyword evidence="4" id="KW-0106">Calcium</keyword>
<dbReference type="InterPro" id="IPR002048">
    <property type="entry name" value="EF_hand_dom"/>
</dbReference>
<evidence type="ECO:0000256" key="4">
    <source>
        <dbReference type="ARBA" id="ARBA00022837"/>
    </source>
</evidence>
<feature type="domain" description="EF-hand" evidence="8">
    <location>
        <begin position="155"/>
        <end position="187"/>
    </location>
</feature>
<dbReference type="GO" id="GO:0004815">
    <property type="term" value="F:aspartate-tRNA ligase activity"/>
    <property type="evidence" value="ECO:0007669"/>
    <property type="project" value="TreeGrafter"/>
</dbReference>
<dbReference type="InterPro" id="IPR011992">
    <property type="entry name" value="EF-hand-dom_pair"/>
</dbReference>
<dbReference type="PROSITE" id="PS50862">
    <property type="entry name" value="AA_TRNA_LIGASE_II"/>
    <property type="match status" value="1"/>
</dbReference>
<gene>
    <name evidence="10" type="ORF">APUTEX25_004531</name>
</gene>
<evidence type="ECO:0000256" key="3">
    <source>
        <dbReference type="ARBA" id="ARBA00022741"/>
    </source>
</evidence>
<dbReference type="Pfam" id="PF01336">
    <property type="entry name" value="tRNA_anti-codon"/>
    <property type="match status" value="1"/>
</dbReference>
<dbReference type="InterPro" id="IPR029351">
    <property type="entry name" value="GAD_dom"/>
</dbReference>
<protein>
    <recommendedName>
        <fullName evidence="12">Aspartate--tRNA ligase</fullName>
    </recommendedName>
</protein>
<keyword evidence="6" id="KW-0648">Protein biosynthesis</keyword>
<evidence type="ECO:0000256" key="2">
    <source>
        <dbReference type="ARBA" id="ARBA00022598"/>
    </source>
</evidence>
<dbReference type="InterPro" id="IPR004524">
    <property type="entry name" value="Asp-tRNA-ligase_1"/>
</dbReference>
<dbReference type="InterPro" id="IPR004364">
    <property type="entry name" value="Aa-tRNA-synt_II"/>
</dbReference>
<dbReference type="InterPro" id="IPR047090">
    <property type="entry name" value="AspRS_core"/>
</dbReference>
<organism evidence="10 11">
    <name type="scientific">Auxenochlorella protothecoides</name>
    <name type="common">Green microalga</name>
    <name type="synonym">Chlorella protothecoides</name>
    <dbReference type="NCBI Taxonomy" id="3075"/>
    <lineage>
        <taxon>Eukaryota</taxon>
        <taxon>Viridiplantae</taxon>
        <taxon>Chlorophyta</taxon>
        <taxon>core chlorophytes</taxon>
        <taxon>Trebouxiophyceae</taxon>
        <taxon>Chlorellales</taxon>
        <taxon>Chlorellaceae</taxon>
        <taxon>Auxenochlorella</taxon>
    </lineage>
</organism>
<dbReference type="GO" id="GO:0005524">
    <property type="term" value="F:ATP binding"/>
    <property type="evidence" value="ECO:0007669"/>
    <property type="project" value="UniProtKB-KW"/>
</dbReference>
<evidence type="ECO:0000256" key="6">
    <source>
        <dbReference type="ARBA" id="ARBA00022917"/>
    </source>
</evidence>
<evidence type="ECO:0000313" key="10">
    <source>
        <dbReference type="EMBL" id="RMZ56107.1"/>
    </source>
</evidence>
<dbReference type="GO" id="GO:0003676">
    <property type="term" value="F:nucleic acid binding"/>
    <property type="evidence" value="ECO:0007669"/>
    <property type="project" value="InterPro"/>
</dbReference>
<evidence type="ECO:0000256" key="1">
    <source>
        <dbReference type="ARBA" id="ARBA00006303"/>
    </source>
</evidence>
<dbReference type="PROSITE" id="PS00018">
    <property type="entry name" value="EF_HAND_1"/>
    <property type="match status" value="2"/>
</dbReference>
<evidence type="ECO:0000256" key="5">
    <source>
        <dbReference type="ARBA" id="ARBA00022840"/>
    </source>
</evidence>
<dbReference type="PANTHER" id="PTHR22594:SF5">
    <property type="entry name" value="ASPARTATE--TRNA LIGASE, MITOCHONDRIAL"/>
    <property type="match status" value="1"/>
</dbReference>
<dbReference type="Gene3D" id="1.10.238.10">
    <property type="entry name" value="EF-hand"/>
    <property type="match status" value="1"/>
</dbReference>
<dbReference type="AlphaFoldDB" id="A0A3M7L0I9"/>
<dbReference type="EMBL" id="QOKY01000154">
    <property type="protein sequence ID" value="RMZ56107.1"/>
    <property type="molecule type" value="Genomic_DNA"/>
</dbReference>
<dbReference type="InterPro" id="IPR004115">
    <property type="entry name" value="GAD-like_sf"/>
</dbReference>
<dbReference type="CDD" id="cd00777">
    <property type="entry name" value="AspRS_core"/>
    <property type="match status" value="1"/>
</dbReference>
<feature type="domain" description="EF-hand" evidence="8">
    <location>
        <begin position="126"/>
        <end position="153"/>
    </location>
</feature>
<feature type="non-terminal residue" evidence="10">
    <location>
        <position position="1"/>
    </location>
</feature>
<dbReference type="Pfam" id="PF02938">
    <property type="entry name" value="GAD"/>
    <property type="match status" value="1"/>
</dbReference>
<feature type="domain" description="Aminoacyl-transfer RNA synthetases class-II family profile" evidence="9">
    <location>
        <begin position="517"/>
        <end position="963"/>
    </location>
</feature>
<reference evidence="11" key="1">
    <citation type="journal article" date="2018" name="Algal Res.">
        <title>Characterization of plant carbon substrate utilization by Auxenochlorella protothecoides.</title>
        <authorList>
            <person name="Vogler B.W."/>
            <person name="Starkenburg S.R."/>
            <person name="Sudasinghe N."/>
            <person name="Schambach J.Y."/>
            <person name="Rollin J.A."/>
            <person name="Pattathil S."/>
            <person name="Barry A.N."/>
        </authorList>
    </citation>
    <scope>NUCLEOTIDE SEQUENCE [LARGE SCALE GENOMIC DNA]</scope>
    <source>
        <strain evidence="11">UTEX 25</strain>
    </source>
</reference>
<dbReference type="GO" id="GO:0005509">
    <property type="term" value="F:calcium ion binding"/>
    <property type="evidence" value="ECO:0007669"/>
    <property type="project" value="InterPro"/>
</dbReference>
<dbReference type="Pfam" id="PF00152">
    <property type="entry name" value="tRNA-synt_2"/>
    <property type="match status" value="1"/>
</dbReference>
<name>A0A3M7L0I9_AUXPR</name>
<accession>A0A3M7L0I9</accession>
<comment type="similarity">
    <text evidence="1">Belongs to the class-II aminoacyl-tRNA synthetase family. Type 1 subfamily.</text>
</comment>
<dbReference type="SMART" id="SM00054">
    <property type="entry name" value="EFh"/>
    <property type="match status" value="2"/>
</dbReference>
<dbReference type="InterPro" id="IPR002312">
    <property type="entry name" value="Asp/Asn-tRNA-synth_IIb"/>
</dbReference>
<comment type="caution">
    <text evidence="10">The sequence shown here is derived from an EMBL/GenBank/DDBJ whole genome shotgun (WGS) entry which is preliminary data.</text>
</comment>
<evidence type="ECO:0008006" key="12">
    <source>
        <dbReference type="Google" id="ProtNLM"/>
    </source>
</evidence>
<dbReference type="SUPFAM" id="SSF47473">
    <property type="entry name" value="EF-hand"/>
    <property type="match status" value="1"/>
</dbReference>
<keyword evidence="7" id="KW-0030">Aminoacyl-tRNA synthetase</keyword>
<dbReference type="GO" id="GO:0006422">
    <property type="term" value="P:aspartyl-tRNA aminoacylation"/>
    <property type="evidence" value="ECO:0007669"/>
    <property type="project" value="TreeGrafter"/>
</dbReference>
<dbReference type="InterPro" id="IPR004365">
    <property type="entry name" value="NA-bd_OB_tRNA"/>
</dbReference>
<dbReference type="PRINTS" id="PR01042">
    <property type="entry name" value="TRNASYNTHASP"/>
</dbReference>
<dbReference type="Gene3D" id="3.30.1360.30">
    <property type="entry name" value="GAD-like domain"/>
    <property type="match status" value="1"/>
</dbReference>
<dbReference type="InterPro" id="IPR018247">
    <property type="entry name" value="EF_Hand_1_Ca_BS"/>
</dbReference>
<dbReference type="SUPFAM" id="SSF55261">
    <property type="entry name" value="GAD domain-like"/>
    <property type="match status" value="1"/>
</dbReference>
<dbReference type="PROSITE" id="PS50222">
    <property type="entry name" value="EF_HAND_2"/>
    <property type="match status" value="2"/>
</dbReference>
<dbReference type="InterPro" id="IPR045864">
    <property type="entry name" value="aa-tRNA-synth_II/BPL/LPL"/>
</dbReference>
<dbReference type="GO" id="GO:0005739">
    <property type="term" value="C:mitochondrion"/>
    <property type="evidence" value="ECO:0007669"/>
    <property type="project" value="TreeGrafter"/>
</dbReference>
<evidence type="ECO:0000256" key="7">
    <source>
        <dbReference type="ARBA" id="ARBA00023146"/>
    </source>
</evidence>
<dbReference type="InterPro" id="IPR006195">
    <property type="entry name" value="aa-tRNA-synth_II"/>
</dbReference>
<dbReference type="CDD" id="cd04317">
    <property type="entry name" value="EcAspRS_like_N"/>
    <property type="match status" value="1"/>
</dbReference>
<dbReference type="SUPFAM" id="SSF50249">
    <property type="entry name" value="Nucleic acid-binding proteins"/>
    <property type="match status" value="1"/>
</dbReference>
<keyword evidence="5" id="KW-0067">ATP-binding</keyword>
<dbReference type="NCBIfam" id="TIGR00459">
    <property type="entry name" value="aspS_bact"/>
    <property type="match status" value="1"/>
</dbReference>
<keyword evidence="2" id="KW-0436">Ligase</keyword>
<proteinExistence type="inferred from homology"/>
<dbReference type="InterPro" id="IPR047089">
    <property type="entry name" value="Asp-tRNA-ligase_1_N"/>
</dbReference>
<keyword evidence="3" id="KW-0547">Nucleotide-binding</keyword>
<dbReference type="Gene3D" id="3.30.930.10">
    <property type="entry name" value="Bira Bifunctional Protein, Domain 2"/>
    <property type="match status" value="1"/>
</dbReference>
<dbReference type="SUPFAM" id="SSF55681">
    <property type="entry name" value="Class II aaRS and biotin synthetases"/>
    <property type="match status" value="1"/>
</dbReference>
<dbReference type="Proteomes" id="UP000279271">
    <property type="component" value="Unassembled WGS sequence"/>
</dbReference>
<evidence type="ECO:0000259" key="8">
    <source>
        <dbReference type="PROSITE" id="PS50222"/>
    </source>
</evidence>
<dbReference type="NCBIfam" id="NF001750">
    <property type="entry name" value="PRK00476.1"/>
    <property type="match status" value="1"/>
</dbReference>
<evidence type="ECO:0000259" key="9">
    <source>
        <dbReference type="PROSITE" id="PS50862"/>
    </source>
</evidence>
<sequence>GWSLLTLEQRRKVFFKWVQGYERKIRDLSPPHKVFEYFASQVGRVFLRATPGAAADRVPASPHTYKWPDHPSQRHGPAAWMTAQDVMRSVVPVFPPSKSAVLRAGSLWGEPSPEMKEAAACPKGSAFLALDMDRDGRIDYEEWLLFLALLSIPTEDIQVAFHMVDANHSGSIEVLELEALLVSLRKRRNAEALMESITGARGGSLTLARFAQFVNSLRDEVMAMEFAFYDVDSKVGVMAAQDFAYSVIGATRLKHLDQYLDKIKVLEYLFDDGDGGLNIHFLREVMNQSYITGLRIEADDAGRQEKPGVLTCMVMCLKSLGLMRGTGVHPCAWNARCQPFGPGLARRGSSLSSRAALPPTTGLPRLTWPSRTHEAGMLREADIDQAVSLCGWVDRVRNLGAITFLDVRDHTGVVQVVVDAGSPRALHDVAARLRPEAVVSVRARVRRRSDPNPGLPSGAVEAEPSSIQVLNPVQGGLPIPVSASSPEGADALRDEVRLRHRVLDLRRPQMALNLRKRHELTRCMRRYLEDEHGFLEIETPILGRSTPEGARDFIVPSRVQPGEWYALPQSPQLYKQMLMVAGFDRYYQVARCFRDEDLRSDRQPEFTQLDLETSFMDQEAIIGLAEGLMARVFATVLGVEVAAPFPRLSYSQAMERYGCDKPDLRFGLEMTYVTEAVRGSDFRLFADAVAQGGIVQGLRVPHGSAISNSRLKGKGDIAAQAAAQGLGGLVSLRVGAGGELEGASAVVQGLGPSCLQQMGEVLGAQPGDLLLFGAGLAATVHKGMDRVRQHLGRSLGLVKDSAHSLLWVVDFPMFERDEEAGRLVALHHPFTAPNQDDIAQGVPLAVCRAHAFDLVYNGVEVGGGSLRIYRRDLQQMVFDAIGLSREEAALQFGYLLDCLDQGAPPHGGMALGLDRLAMLLCGASSIRDVIAFPKTTQGTCAVTLAPAPVGDDQLAALRLQLVPVPEKSPGLEAHT</sequence>
<dbReference type="Gene3D" id="2.40.50.140">
    <property type="entry name" value="Nucleic acid-binding proteins"/>
    <property type="match status" value="1"/>
</dbReference>
<dbReference type="PANTHER" id="PTHR22594">
    <property type="entry name" value="ASPARTYL/LYSYL-TRNA SYNTHETASE"/>
    <property type="match status" value="1"/>
</dbReference>